<gene>
    <name evidence="1" type="ORF">MM171B02486_0003</name>
</gene>
<name>A0A6M3X710_9ZZZZ</name>
<proteinExistence type="predicted"/>
<dbReference type="AlphaFoldDB" id="A0A6M3X710"/>
<sequence length="147" mass="16607">MAKRKSGVTTRPWSESREYYDIWVDEDLVPKLEAIEGVRKVSKRGPTCLSAPYYIQLDPRYGADEVIAEIEALGKPNVFPALGPCVRPTLGERARCLGRDAAEAGRIGQMARCYLEASEENRSTENQRMVLFTLLRGIVTRLEHGHW</sequence>
<reference evidence="1" key="1">
    <citation type="submission" date="2020-03" db="EMBL/GenBank/DDBJ databases">
        <title>The deep terrestrial virosphere.</title>
        <authorList>
            <person name="Holmfeldt K."/>
            <person name="Nilsson E."/>
            <person name="Simone D."/>
            <person name="Lopez-Fernandez M."/>
            <person name="Wu X."/>
            <person name="de Brujin I."/>
            <person name="Lundin D."/>
            <person name="Andersson A."/>
            <person name="Bertilsson S."/>
            <person name="Dopson M."/>
        </authorList>
    </citation>
    <scope>NUCLEOTIDE SEQUENCE</scope>
    <source>
        <strain evidence="1">MM171B02486</strain>
    </source>
</reference>
<dbReference type="EMBL" id="MT143938">
    <property type="protein sequence ID" value="QJH93003.1"/>
    <property type="molecule type" value="Genomic_DNA"/>
</dbReference>
<protein>
    <submittedName>
        <fullName evidence="1">Uncharacterized protein</fullName>
    </submittedName>
</protein>
<organism evidence="1">
    <name type="scientific">viral metagenome</name>
    <dbReference type="NCBI Taxonomy" id="1070528"/>
    <lineage>
        <taxon>unclassified sequences</taxon>
        <taxon>metagenomes</taxon>
        <taxon>organismal metagenomes</taxon>
    </lineage>
</organism>
<accession>A0A6M3X710</accession>
<evidence type="ECO:0000313" key="1">
    <source>
        <dbReference type="EMBL" id="QJH93003.1"/>
    </source>
</evidence>